<dbReference type="InterPro" id="IPR015002">
    <property type="entry name" value="T6SS_Tdi1_C"/>
</dbReference>
<accession>A0A2M9D2U3</accession>
<protein>
    <submittedName>
        <fullName evidence="2">Uncharacterized protein DUF1851</fullName>
    </submittedName>
</protein>
<dbReference type="Proteomes" id="UP000231742">
    <property type="component" value="Unassembled WGS sequence"/>
</dbReference>
<feature type="domain" description="T6SS immunity protein Tdi1 C-terminal" evidence="1">
    <location>
        <begin position="153"/>
        <end position="192"/>
    </location>
</feature>
<keyword evidence="3" id="KW-1185">Reference proteome</keyword>
<name>A0A2M9D2U3_9MICO</name>
<proteinExistence type="predicted"/>
<evidence type="ECO:0000313" key="3">
    <source>
        <dbReference type="Proteomes" id="UP000231742"/>
    </source>
</evidence>
<dbReference type="AlphaFoldDB" id="A0A2M9D2U3"/>
<dbReference type="OrthoDB" id="2988179at2"/>
<dbReference type="RefSeq" id="WP_121626141.1">
    <property type="nucleotide sequence ID" value="NZ_BMZU01000002.1"/>
</dbReference>
<organism evidence="2 3">
    <name type="scientific">Salinibacterium amurskyense</name>
    <dbReference type="NCBI Taxonomy" id="205941"/>
    <lineage>
        <taxon>Bacteria</taxon>
        <taxon>Bacillati</taxon>
        <taxon>Actinomycetota</taxon>
        <taxon>Actinomycetes</taxon>
        <taxon>Micrococcales</taxon>
        <taxon>Microbacteriaceae</taxon>
        <taxon>Salinibacterium</taxon>
    </lineage>
</organism>
<evidence type="ECO:0000259" key="1">
    <source>
        <dbReference type="Pfam" id="PF08906"/>
    </source>
</evidence>
<sequence length="211" mass="22882">MFERFRATFAVRRDQPAAAGTPWADPALVRIEGYGEFSAEFAGASFFGGLYRVHGERSGPIATALIAEAFPEFAARVFPFGFDWLGRQFAVDLARVVEGNPQVLLLEPCSGEVLEIPASFVEFHDDVLVTNSEAALALSAFRDWAAANPLSIPLARDQCVGYIVPLFLGGQDGPENFEVTDFEVYWSICAQLRAAVAGLAEGTVITEVTIE</sequence>
<comment type="caution">
    <text evidence="2">The sequence shown here is derived from an EMBL/GenBank/DDBJ whole genome shotgun (WGS) entry which is preliminary data.</text>
</comment>
<dbReference type="Pfam" id="PF08906">
    <property type="entry name" value="T6SS_Tdi1_C"/>
    <property type="match status" value="1"/>
</dbReference>
<dbReference type="EMBL" id="PGFH01000002">
    <property type="protein sequence ID" value="PJJ78504.1"/>
    <property type="molecule type" value="Genomic_DNA"/>
</dbReference>
<reference evidence="2 3" key="1">
    <citation type="submission" date="2017-11" db="EMBL/GenBank/DDBJ databases">
        <title>Genomic Encyclopedia of Archaeal and Bacterial Type Strains, Phase II (KMG-II): From Individual Species to Whole Genera.</title>
        <authorList>
            <person name="Goeker M."/>
        </authorList>
    </citation>
    <scope>NUCLEOTIDE SEQUENCE [LARGE SCALE GENOMIC DNA]</scope>
    <source>
        <strain evidence="2 3">DSM 16400</strain>
    </source>
</reference>
<gene>
    <name evidence="2" type="ORF">CLV85_2079</name>
</gene>
<evidence type="ECO:0000313" key="2">
    <source>
        <dbReference type="EMBL" id="PJJ78504.1"/>
    </source>
</evidence>